<name>A0ABP8DNF9_9ACTN</name>
<gene>
    <name evidence="2" type="ORF">GCM10022255_086770</name>
</gene>
<comment type="caution">
    <text evidence="2">The sequence shown here is derived from an EMBL/GenBank/DDBJ whole genome shotgun (WGS) entry which is preliminary data.</text>
</comment>
<evidence type="ECO:0000313" key="3">
    <source>
        <dbReference type="Proteomes" id="UP001500620"/>
    </source>
</evidence>
<accession>A0ABP8DNF9</accession>
<evidence type="ECO:0000256" key="1">
    <source>
        <dbReference type="SAM" id="MobiDB-lite"/>
    </source>
</evidence>
<organism evidence="2 3">
    <name type="scientific">Dactylosporangium darangshiense</name>
    <dbReference type="NCBI Taxonomy" id="579108"/>
    <lineage>
        <taxon>Bacteria</taxon>
        <taxon>Bacillati</taxon>
        <taxon>Actinomycetota</taxon>
        <taxon>Actinomycetes</taxon>
        <taxon>Micromonosporales</taxon>
        <taxon>Micromonosporaceae</taxon>
        <taxon>Dactylosporangium</taxon>
    </lineage>
</organism>
<dbReference type="Proteomes" id="UP001500620">
    <property type="component" value="Unassembled WGS sequence"/>
</dbReference>
<evidence type="ECO:0000313" key="2">
    <source>
        <dbReference type="EMBL" id="GAA4259961.1"/>
    </source>
</evidence>
<sequence length="97" mass="10974">MSVSCCDRLGGTVLRGVYQPFDSHVEYARVLSERYEHRPHGTPPEPTRLLRRRPRTDEPHQHDRPHHRWAEPSAGRLPARVGAAWDLDAAAPPAAQP</sequence>
<protein>
    <submittedName>
        <fullName evidence="2">Uncharacterized protein</fullName>
    </submittedName>
</protein>
<keyword evidence="3" id="KW-1185">Reference proteome</keyword>
<proteinExistence type="predicted"/>
<reference evidence="3" key="1">
    <citation type="journal article" date="2019" name="Int. J. Syst. Evol. Microbiol.">
        <title>The Global Catalogue of Microorganisms (GCM) 10K type strain sequencing project: providing services to taxonomists for standard genome sequencing and annotation.</title>
        <authorList>
            <consortium name="The Broad Institute Genomics Platform"/>
            <consortium name="The Broad Institute Genome Sequencing Center for Infectious Disease"/>
            <person name="Wu L."/>
            <person name="Ma J."/>
        </authorList>
    </citation>
    <scope>NUCLEOTIDE SEQUENCE [LARGE SCALE GENOMIC DNA]</scope>
    <source>
        <strain evidence="3">JCM 17441</strain>
    </source>
</reference>
<feature type="region of interest" description="Disordered" evidence="1">
    <location>
        <begin position="35"/>
        <end position="75"/>
    </location>
</feature>
<dbReference type="EMBL" id="BAABAT010000038">
    <property type="protein sequence ID" value="GAA4259961.1"/>
    <property type="molecule type" value="Genomic_DNA"/>
</dbReference>